<dbReference type="PANTHER" id="PTHR31232:SF133">
    <property type="entry name" value="S-PROTEIN HOMOLOG"/>
    <property type="match status" value="1"/>
</dbReference>
<dbReference type="InterPro" id="IPR010264">
    <property type="entry name" value="Self-incomp_S1"/>
</dbReference>
<feature type="non-terminal residue" evidence="8">
    <location>
        <position position="111"/>
    </location>
</feature>
<dbReference type="KEGG" id="cmax:111474089"/>
<evidence type="ECO:0000313" key="7">
    <source>
        <dbReference type="Proteomes" id="UP000504608"/>
    </source>
</evidence>
<evidence type="ECO:0000256" key="5">
    <source>
        <dbReference type="ARBA" id="ARBA00022729"/>
    </source>
</evidence>
<evidence type="ECO:0000313" key="10">
    <source>
        <dbReference type="RefSeq" id="XP_022975441.1"/>
    </source>
</evidence>
<protein>
    <recommendedName>
        <fullName evidence="6">S-protein homolog</fullName>
    </recommendedName>
</protein>
<gene>
    <name evidence="8" type="primary">LOC111474089</name>
    <name evidence="9" type="synonym">LOC111474423</name>
    <name evidence="10" type="synonym">LOC111474780</name>
</gene>
<keyword evidence="3 6" id="KW-0713">Self-incompatibility</keyword>
<dbReference type="GO" id="GO:0005576">
    <property type="term" value="C:extracellular region"/>
    <property type="evidence" value="ECO:0007669"/>
    <property type="project" value="UniProtKB-SubCell"/>
</dbReference>
<proteinExistence type="inferred from homology"/>
<dbReference type="KEGG" id="cmax:111474423"/>
<name>A0A6J1IDA7_CUCMA</name>
<dbReference type="OrthoDB" id="1900999at2759"/>
<evidence type="ECO:0000256" key="3">
    <source>
        <dbReference type="ARBA" id="ARBA00022471"/>
    </source>
</evidence>
<keyword evidence="5" id="KW-0732">Signal</keyword>
<evidence type="ECO:0000313" key="8">
    <source>
        <dbReference type="RefSeq" id="XP_022975116.1"/>
    </source>
</evidence>
<dbReference type="RefSeq" id="XP_022975285.1">
    <property type="nucleotide sequence ID" value="XM_023119517.1"/>
</dbReference>
<accession>A0A6J1IDA7</accession>
<dbReference type="KEGG" id="cmax:111474780"/>
<dbReference type="GeneID" id="111474089"/>
<evidence type="ECO:0000256" key="4">
    <source>
        <dbReference type="ARBA" id="ARBA00022525"/>
    </source>
</evidence>
<keyword evidence="7" id="KW-1185">Reference proteome</keyword>
<evidence type="ECO:0000256" key="1">
    <source>
        <dbReference type="ARBA" id="ARBA00004613"/>
    </source>
</evidence>
<comment type="similarity">
    <text evidence="2 6">Belongs to the plant self-incompatibility (S1) protein family.</text>
</comment>
<evidence type="ECO:0000313" key="9">
    <source>
        <dbReference type="RefSeq" id="XP_022975285.1"/>
    </source>
</evidence>
<comment type="subcellular location">
    <subcellularLocation>
        <location evidence="1 6">Secreted</location>
    </subcellularLocation>
</comment>
<dbReference type="Proteomes" id="UP000504608">
    <property type="component" value="Unplaced"/>
</dbReference>
<sequence>MSLSFTTLFTTIDGSIFKDPPITVNITNVLESHNQLTVHCKSGDDDLGIHQLPYLGGYAFTFRPNFWGTTQFYCTFQWPGFSQYFDIYKDYRDRIKCNKTLCLWIVGKQGI</sequence>
<dbReference type="PANTHER" id="PTHR31232">
    <property type="match status" value="1"/>
</dbReference>
<dbReference type="RefSeq" id="XP_022975116.1">
    <property type="nucleotide sequence ID" value="XM_023119348.1"/>
</dbReference>
<evidence type="ECO:0000256" key="6">
    <source>
        <dbReference type="RuleBase" id="RU367044"/>
    </source>
</evidence>
<dbReference type="Pfam" id="PF05938">
    <property type="entry name" value="Self-incomp_S1"/>
    <property type="match status" value="1"/>
</dbReference>
<dbReference type="GO" id="GO:0060320">
    <property type="term" value="P:rejection of self pollen"/>
    <property type="evidence" value="ECO:0007669"/>
    <property type="project" value="UniProtKB-KW"/>
</dbReference>
<dbReference type="RefSeq" id="XP_022975441.1">
    <property type="nucleotide sequence ID" value="XM_023119673.1"/>
</dbReference>
<dbReference type="AlphaFoldDB" id="A0A6J1IDA7"/>
<keyword evidence="4 6" id="KW-0964">Secreted</keyword>
<reference evidence="8 9" key="1">
    <citation type="submission" date="2025-04" db="UniProtKB">
        <authorList>
            <consortium name="RefSeq"/>
        </authorList>
    </citation>
    <scope>IDENTIFICATION</scope>
    <source>
        <tissue evidence="8 9">Young leaves</tissue>
    </source>
</reference>
<organism evidence="7 8">
    <name type="scientific">Cucurbita maxima</name>
    <name type="common">Pumpkin</name>
    <name type="synonym">Winter squash</name>
    <dbReference type="NCBI Taxonomy" id="3661"/>
    <lineage>
        <taxon>Eukaryota</taxon>
        <taxon>Viridiplantae</taxon>
        <taxon>Streptophyta</taxon>
        <taxon>Embryophyta</taxon>
        <taxon>Tracheophyta</taxon>
        <taxon>Spermatophyta</taxon>
        <taxon>Magnoliopsida</taxon>
        <taxon>eudicotyledons</taxon>
        <taxon>Gunneridae</taxon>
        <taxon>Pentapetalae</taxon>
        <taxon>rosids</taxon>
        <taxon>fabids</taxon>
        <taxon>Cucurbitales</taxon>
        <taxon>Cucurbitaceae</taxon>
        <taxon>Cucurbiteae</taxon>
        <taxon>Cucurbita</taxon>
    </lineage>
</organism>
<evidence type="ECO:0000256" key="2">
    <source>
        <dbReference type="ARBA" id="ARBA00005581"/>
    </source>
</evidence>